<evidence type="ECO:0000313" key="2">
    <source>
        <dbReference type="Proteomes" id="UP001178507"/>
    </source>
</evidence>
<accession>A0AA36JEA8</accession>
<evidence type="ECO:0000313" key="1">
    <source>
        <dbReference type="EMBL" id="CAJ1403456.1"/>
    </source>
</evidence>
<reference evidence="1" key="1">
    <citation type="submission" date="2023-08" db="EMBL/GenBank/DDBJ databases">
        <authorList>
            <person name="Chen Y."/>
            <person name="Shah S."/>
            <person name="Dougan E. K."/>
            <person name="Thang M."/>
            <person name="Chan C."/>
        </authorList>
    </citation>
    <scope>NUCLEOTIDE SEQUENCE</scope>
</reference>
<proteinExistence type="predicted"/>
<comment type="caution">
    <text evidence="1">The sequence shown here is derived from an EMBL/GenBank/DDBJ whole genome shotgun (WGS) entry which is preliminary data.</text>
</comment>
<organism evidence="1 2">
    <name type="scientific">Effrenium voratum</name>
    <dbReference type="NCBI Taxonomy" id="2562239"/>
    <lineage>
        <taxon>Eukaryota</taxon>
        <taxon>Sar</taxon>
        <taxon>Alveolata</taxon>
        <taxon>Dinophyceae</taxon>
        <taxon>Suessiales</taxon>
        <taxon>Symbiodiniaceae</taxon>
        <taxon>Effrenium</taxon>
    </lineage>
</organism>
<gene>
    <name evidence="1" type="ORF">EVOR1521_LOCUS26127</name>
</gene>
<name>A0AA36JEA8_9DINO</name>
<dbReference type="EMBL" id="CAUJNA010003496">
    <property type="protein sequence ID" value="CAJ1403456.1"/>
    <property type="molecule type" value="Genomic_DNA"/>
</dbReference>
<keyword evidence="2" id="KW-1185">Reference proteome</keyword>
<sequence>MLVACADQSSIDAIKAVGGSITIVYMERVALRAHVKPWKFEVLPRTARPGLKMTTYMEKMKARGALVKYIKPLWLIEEEKRLQTQLRELQGEDGAAIARKLVESGEYLKKTTLG</sequence>
<protein>
    <submittedName>
        <fullName evidence="1">Uncharacterized protein</fullName>
    </submittedName>
</protein>
<dbReference type="Proteomes" id="UP001178507">
    <property type="component" value="Unassembled WGS sequence"/>
</dbReference>
<dbReference type="AlphaFoldDB" id="A0AA36JEA8"/>